<dbReference type="AlphaFoldDB" id="W6RH25"/>
<dbReference type="EMBL" id="CBYB010000006">
    <property type="protein sequence ID" value="CDM60109.1"/>
    <property type="molecule type" value="Genomic_DNA"/>
</dbReference>
<name>W6RH25_9HYPH</name>
<organism evidence="1 2">
    <name type="scientific">Rhizobium favelukesii</name>
    <dbReference type="NCBI Taxonomy" id="348824"/>
    <lineage>
        <taxon>Bacteria</taxon>
        <taxon>Pseudomonadati</taxon>
        <taxon>Pseudomonadota</taxon>
        <taxon>Alphaproteobacteria</taxon>
        <taxon>Hyphomicrobiales</taxon>
        <taxon>Rhizobiaceae</taxon>
        <taxon>Rhizobium/Agrobacterium group</taxon>
        <taxon>Rhizobium</taxon>
    </lineage>
</organism>
<sequence length="68" mass="7801">MGFLHPAVHLKGAPGWSTLEENVALSSDKWLFQSRVSIMWMNDPGLQSETTLMNETVCWRRPHSLLDF</sequence>
<gene>
    <name evidence="1" type="ORF">LPU83_pLPU83b_0110</name>
</gene>
<comment type="caution">
    <text evidence="1">The sequence shown here is derived from an EMBL/GenBank/DDBJ whole genome shotgun (WGS) entry which is preliminary data.</text>
</comment>
<evidence type="ECO:0000313" key="1">
    <source>
        <dbReference type="EMBL" id="CDM60109.1"/>
    </source>
</evidence>
<keyword evidence="2" id="KW-1185">Reference proteome</keyword>
<keyword evidence="1" id="KW-0614">Plasmid</keyword>
<dbReference type="Proteomes" id="UP000019443">
    <property type="component" value="Unassembled WGS sequence"/>
</dbReference>
<proteinExistence type="predicted"/>
<geneLocation type="plasmid" evidence="1">
    <name>pLPU83b</name>
</geneLocation>
<accession>W6RH25</accession>
<reference evidence="1" key="1">
    <citation type="submission" date="2013-11" db="EMBL/GenBank/DDBJ databases">
        <title>Draft genome sequence of the broad-host-range Rhizobium sp. LPU83 strain, a member of the low-genetic diversity Oregon-like Rhizobium sp. group.</title>
        <authorList>
            <person name="Wibberg D."/>
            <person name="Puehler A."/>
            <person name="Schlueter A."/>
        </authorList>
    </citation>
    <scope>NUCLEOTIDE SEQUENCE [LARGE SCALE GENOMIC DNA]</scope>
    <source>
        <strain evidence="1">LPU83</strain>
        <plasmid evidence="1">pLPU83b</plasmid>
    </source>
</reference>
<evidence type="ECO:0000313" key="2">
    <source>
        <dbReference type="Proteomes" id="UP000019443"/>
    </source>
</evidence>
<protein>
    <submittedName>
        <fullName evidence="1">Uncharacterized protein</fullName>
    </submittedName>
</protein>